<comment type="catalytic activity">
    <reaction evidence="1">
        <text>ATP + protein L-histidine = ADP + protein N-phospho-L-histidine.</text>
        <dbReference type="EC" id="2.7.13.3"/>
    </reaction>
</comment>
<dbReference type="Pfam" id="PF13426">
    <property type="entry name" value="PAS_9"/>
    <property type="match status" value="1"/>
</dbReference>
<dbReference type="CDD" id="cd00130">
    <property type="entry name" value="PAS"/>
    <property type="match status" value="3"/>
</dbReference>
<sequence>MKNPFDLLGETFAESEIYRPLFVYHPDAIYVMNMAGQLIYANPATERISGYTLEELQAMDLRELYRDGDYERSRIGRGAMNEQKHLEFKLNIVSKSGSLLTLAVTYVAIEQEGRRVGIYGIAKDITEAEDKNRKLKKQEKLYRSLFEYNPAGILSFDPEGRCLSVNPNLEAMTGYASGELTGRTYLDFFPAEATERLRERFKRTFRGESGNFETQVQAKDGQRIDVNLTVLPIIVDGETLGVYMIALDITEWKRQMQRSRELTEQYTSILNGVSEGIFEINREGRSIFINRAGARMLGYASGEFENVYNHDLIHHSRSDGTPYPIEECPIHRSIRQGDSCFVEGEVFWRKDGTSLLVEYRVNPLFENGEPAGAVVVFKDVTSQSEIVRQKNEAQRGLAAKTEFLSLMSHEIRTPLNGVLGMADLMSDTMLTGEQRDYMEVLRLSGLGLQVVVDRILDFNAAESGSLTFEREPFDARLLLEQAVASFSVQAEASGVELDLRFGEAFPKRLVGDAGKLRQILVGLVGNAVKFTPRGRIVVTADCVMRPGTDDGEPLRYVLKVDVRDSGIGIPADKMELLFQPFSQIHSAMDRRYEGTGLGLAICKRWIERMGGTIWAESSEGEGSVFSFALPLLGEA</sequence>
<dbReference type="InterPro" id="IPR003594">
    <property type="entry name" value="HATPase_dom"/>
</dbReference>
<keyword evidence="6" id="KW-0547">Nucleotide-binding</keyword>
<feature type="domain" description="PAS" evidence="12">
    <location>
        <begin position="262"/>
        <end position="304"/>
    </location>
</feature>
<keyword evidence="4" id="KW-0597">Phosphoprotein</keyword>
<evidence type="ECO:0000256" key="1">
    <source>
        <dbReference type="ARBA" id="ARBA00000085"/>
    </source>
</evidence>
<dbReference type="Proteomes" id="UP000316968">
    <property type="component" value="Chromosome"/>
</dbReference>
<dbReference type="GO" id="GO:0005524">
    <property type="term" value="F:ATP binding"/>
    <property type="evidence" value="ECO:0007669"/>
    <property type="project" value="UniProtKB-KW"/>
</dbReference>
<dbReference type="InterPro" id="IPR000700">
    <property type="entry name" value="PAS-assoc_C"/>
</dbReference>
<evidence type="ECO:0000256" key="7">
    <source>
        <dbReference type="ARBA" id="ARBA00022777"/>
    </source>
</evidence>
<dbReference type="Pfam" id="PF08448">
    <property type="entry name" value="PAS_4"/>
    <property type="match status" value="2"/>
</dbReference>
<evidence type="ECO:0000256" key="3">
    <source>
        <dbReference type="ARBA" id="ARBA00012438"/>
    </source>
</evidence>
<evidence type="ECO:0000259" key="13">
    <source>
        <dbReference type="PROSITE" id="PS50113"/>
    </source>
</evidence>
<reference evidence="14 15" key="1">
    <citation type="submission" date="2019-06" db="EMBL/GenBank/DDBJ databases">
        <title>Saccharibacillus brassicae sp. nov., an endophytic bacterium isolated from Chinese cabbage seeds (Brassica pekinensis).</title>
        <authorList>
            <person name="Jiang L."/>
            <person name="Lee J."/>
            <person name="Kim S.W."/>
        </authorList>
    </citation>
    <scope>NUCLEOTIDE SEQUENCE [LARGE SCALE GENOMIC DNA]</scope>
    <source>
        <strain evidence="15">KCTC 43072 / ATSA2</strain>
    </source>
</reference>
<keyword evidence="5" id="KW-0808">Transferase</keyword>
<dbReference type="Gene3D" id="3.30.450.20">
    <property type="entry name" value="PAS domain"/>
    <property type="match status" value="3"/>
</dbReference>
<dbReference type="PRINTS" id="PR00344">
    <property type="entry name" value="BCTRLSENSOR"/>
</dbReference>
<evidence type="ECO:0000313" key="15">
    <source>
        <dbReference type="Proteomes" id="UP000316968"/>
    </source>
</evidence>
<dbReference type="InterPro" id="IPR001610">
    <property type="entry name" value="PAC"/>
</dbReference>
<dbReference type="AlphaFoldDB" id="A0A4Y6V1P8"/>
<dbReference type="InterPro" id="IPR036097">
    <property type="entry name" value="HisK_dim/P_sf"/>
</dbReference>
<evidence type="ECO:0000259" key="11">
    <source>
        <dbReference type="PROSITE" id="PS50109"/>
    </source>
</evidence>
<keyword evidence="9" id="KW-0902">Two-component regulatory system</keyword>
<evidence type="ECO:0000256" key="9">
    <source>
        <dbReference type="ARBA" id="ARBA00023012"/>
    </source>
</evidence>
<dbReference type="CDD" id="cd00082">
    <property type="entry name" value="HisKA"/>
    <property type="match status" value="1"/>
</dbReference>
<keyword evidence="7" id="KW-0418">Kinase</keyword>
<dbReference type="NCBIfam" id="TIGR00229">
    <property type="entry name" value="sensory_box"/>
    <property type="match status" value="3"/>
</dbReference>
<evidence type="ECO:0000259" key="12">
    <source>
        <dbReference type="PROSITE" id="PS50112"/>
    </source>
</evidence>
<dbReference type="InterPro" id="IPR000014">
    <property type="entry name" value="PAS"/>
</dbReference>
<dbReference type="SUPFAM" id="SSF55874">
    <property type="entry name" value="ATPase domain of HSP90 chaperone/DNA topoisomerase II/histidine kinase"/>
    <property type="match status" value="1"/>
</dbReference>
<keyword evidence="8" id="KW-0067">ATP-binding</keyword>
<feature type="domain" description="Histidine kinase" evidence="11">
    <location>
        <begin position="406"/>
        <end position="633"/>
    </location>
</feature>
<feature type="domain" description="PAS" evidence="12">
    <location>
        <begin position="138"/>
        <end position="208"/>
    </location>
</feature>
<evidence type="ECO:0000256" key="10">
    <source>
        <dbReference type="ARBA" id="ARBA00074306"/>
    </source>
</evidence>
<dbReference type="KEGG" id="saca:FFV09_17855"/>
<evidence type="ECO:0000256" key="6">
    <source>
        <dbReference type="ARBA" id="ARBA00022741"/>
    </source>
</evidence>
<dbReference type="PROSITE" id="PS50112">
    <property type="entry name" value="PAS"/>
    <property type="match status" value="3"/>
</dbReference>
<dbReference type="GO" id="GO:0000155">
    <property type="term" value="F:phosphorelay sensor kinase activity"/>
    <property type="evidence" value="ECO:0007669"/>
    <property type="project" value="InterPro"/>
</dbReference>
<evidence type="ECO:0000256" key="8">
    <source>
        <dbReference type="ARBA" id="ARBA00022840"/>
    </source>
</evidence>
<dbReference type="PANTHER" id="PTHR43047">
    <property type="entry name" value="TWO-COMPONENT HISTIDINE PROTEIN KINASE"/>
    <property type="match status" value="1"/>
</dbReference>
<evidence type="ECO:0000313" key="14">
    <source>
        <dbReference type="EMBL" id="QDH22541.1"/>
    </source>
</evidence>
<dbReference type="PROSITE" id="PS50109">
    <property type="entry name" value="HIS_KIN"/>
    <property type="match status" value="1"/>
</dbReference>
<dbReference type="InterPro" id="IPR036890">
    <property type="entry name" value="HATPase_C_sf"/>
</dbReference>
<organism evidence="14 15">
    <name type="scientific">Saccharibacillus brassicae</name>
    <dbReference type="NCBI Taxonomy" id="2583377"/>
    <lineage>
        <taxon>Bacteria</taxon>
        <taxon>Bacillati</taxon>
        <taxon>Bacillota</taxon>
        <taxon>Bacilli</taxon>
        <taxon>Bacillales</taxon>
        <taxon>Paenibacillaceae</taxon>
        <taxon>Saccharibacillus</taxon>
    </lineage>
</organism>
<dbReference type="SUPFAM" id="SSF55785">
    <property type="entry name" value="PYP-like sensor domain (PAS domain)"/>
    <property type="match status" value="3"/>
</dbReference>
<dbReference type="SMART" id="SM00091">
    <property type="entry name" value="PAS"/>
    <property type="match status" value="3"/>
</dbReference>
<dbReference type="InterPro" id="IPR005467">
    <property type="entry name" value="His_kinase_dom"/>
</dbReference>
<dbReference type="Pfam" id="PF00512">
    <property type="entry name" value="HisKA"/>
    <property type="match status" value="1"/>
</dbReference>
<keyword evidence="15" id="KW-1185">Reference proteome</keyword>
<dbReference type="InterPro" id="IPR004358">
    <property type="entry name" value="Sig_transdc_His_kin-like_C"/>
</dbReference>
<accession>A0A4Y6V1P8</accession>
<dbReference type="Pfam" id="PF02518">
    <property type="entry name" value="HATPase_c"/>
    <property type="match status" value="1"/>
</dbReference>
<dbReference type="SMART" id="SM00086">
    <property type="entry name" value="PAC"/>
    <property type="match status" value="3"/>
</dbReference>
<dbReference type="SMART" id="SM00387">
    <property type="entry name" value="HATPase_c"/>
    <property type="match status" value="1"/>
</dbReference>
<dbReference type="SMART" id="SM00388">
    <property type="entry name" value="HisKA"/>
    <property type="match status" value="1"/>
</dbReference>
<dbReference type="RefSeq" id="WP_141449083.1">
    <property type="nucleotide sequence ID" value="NZ_CP041217.1"/>
</dbReference>
<proteinExistence type="inferred from homology"/>
<protein>
    <recommendedName>
        <fullName evidence="10">Circadian input-output histidine kinase CikA</fullName>
        <ecNumber evidence="3">2.7.13.3</ecNumber>
    </recommendedName>
</protein>
<dbReference type="CDD" id="cd16922">
    <property type="entry name" value="HATPase_EvgS-ArcB-TorS-like"/>
    <property type="match status" value="1"/>
</dbReference>
<dbReference type="InterPro" id="IPR003661">
    <property type="entry name" value="HisK_dim/P_dom"/>
</dbReference>
<dbReference type="InterPro" id="IPR035965">
    <property type="entry name" value="PAS-like_dom_sf"/>
</dbReference>
<comment type="similarity">
    <text evidence="2">In the N-terminal section; belongs to the phytochrome family.</text>
</comment>
<dbReference type="OrthoDB" id="9815750at2"/>
<feature type="domain" description="PAS" evidence="12">
    <location>
        <begin position="14"/>
        <end position="71"/>
    </location>
</feature>
<dbReference type="InterPro" id="IPR013656">
    <property type="entry name" value="PAS_4"/>
</dbReference>
<dbReference type="PROSITE" id="PS50113">
    <property type="entry name" value="PAC"/>
    <property type="match status" value="1"/>
</dbReference>
<dbReference type="Gene3D" id="1.10.287.130">
    <property type="match status" value="1"/>
</dbReference>
<feature type="domain" description="PAC" evidence="13">
    <location>
        <begin position="86"/>
        <end position="137"/>
    </location>
</feature>
<dbReference type="FunFam" id="3.30.565.10:FF:000010">
    <property type="entry name" value="Sensor histidine kinase RcsC"/>
    <property type="match status" value="1"/>
</dbReference>
<dbReference type="EMBL" id="CP041217">
    <property type="protein sequence ID" value="QDH22541.1"/>
    <property type="molecule type" value="Genomic_DNA"/>
</dbReference>
<dbReference type="EC" id="2.7.13.3" evidence="3"/>
<evidence type="ECO:0000256" key="2">
    <source>
        <dbReference type="ARBA" id="ARBA00006402"/>
    </source>
</evidence>
<dbReference type="Gene3D" id="3.30.565.10">
    <property type="entry name" value="Histidine kinase-like ATPase, C-terminal domain"/>
    <property type="match status" value="1"/>
</dbReference>
<dbReference type="SUPFAM" id="SSF47384">
    <property type="entry name" value="Homodimeric domain of signal transducing histidine kinase"/>
    <property type="match status" value="1"/>
</dbReference>
<gene>
    <name evidence="14" type="ORF">FFV09_17855</name>
</gene>
<evidence type="ECO:0000256" key="5">
    <source>
        <dbReference type="ARBA" id="ARBA00022679"/>
    </source>
</evidence>
<evidence type="ECO:0000256" key="4">
    <source>
        <dbReference type="ARBA" id="ARBA00022553"/>
    </source>
</evidence>
<name>A0A4Y6V1P8_SACBS</name>